<dbReference type="RefSeq" id="WP_023928316.1">
    <property type="nucleotide sequence ID" value="NZ_KI669455.1"/>
</dbReference>
<dbReference type="InterPro" id="IPR029063">
    <property type="entry name" value="SAM-dependent_MTases_sf"/>
</dbReference>
<dbReference type="HOGENOM" id="CLU_3099544_0_0_7"/>
<dbReference type="Gene3D" id="3.40.50.720">
    <property type="entry name" value="NAD(P)-binding Rossmann-like Domain"/>
    <property type="match status" value="1"/>
</dbReference>
<dbReference type="PATRIC" id="fig|1357400.3.peg.2126"/>
<reference evidence="1 2" key="1">
    <citation type="journal article" date="2014" name="Genome Announc.">
        <title>Draft genome sequences of six enterohepatic helicobacter species isolated from humans and one from rhesus macaques.</title>
        <authorList>
            <person name="Shen Z."/>
            <person name="Sheh A."/>
            <person name="Young S.K."/>
            <person name="Abouelliel A."/>
            <person name="Ward D.V."/>
            <person name="Earl A.M."/>
            <person name="Fox J.G."/>
        </authorList>
    </citation>
    <scope>NUCLEOTIDE SEQUENCE [LARGE SCALE GENOMIC DNA]</scope>
    <source>
        <strain evidence="1 2">MIT 99-5501</strain>
    </source>
</reference>
<dbReference type="EMBL" id="AZJI01000007">
    <property type="protein sequence ID" value="ETD22782.1"/>
    <property type="molecule type" value="Genomic_DNA"/>
</dbReference>
<sequence>MNNNKIVIFGAGNCGRLIAQNLLKEGEQILCFIDNDPLKTNGTITLNGGGE</sequence>
<organism evidence="1 2">
    <name type="scientific">Helicobacter macacae MIT 99-5501</name>
    <dbReference type="NCBI Taxonomy" id="1357400"/>
    <lineage>
        <taxon>Bacteria</taxon>
        <taxon>Pseudomonadati</taxon>
        <taxon>Campylobacterota</taxon>
        <taxon>Epsilonproteobacteria</taxon>
        <taxon>Campylobacterales</taxon>
        <taxon>Helicobacteraceae</taxon>
        <taxon>Helicobacter</taxon>
    </lineage>
</organism>
<comment type="caution">
    <text evidence="1">The sequence shown here is derived from an EMBL/GenBank/DDBJ whole genome shotgun (WGS) entry which is preliminary data.</text>
</comment>
<keyword evidence="2" id="KW-1185">Reference proteome</keyword>
<protein>
    <submittedName>
        <fullName evidence="1">Uncharacterized protein</fullName>
    </submittedName>
</protein>
<dbReference type="Proteomes" id="UP000018731">
    <property type="component" value="Unassembled WGS sequence"/>
</dbReference>
<dbReference type="AlphaFoldDB" id="V8C6S9"/>
<dbReference type="SUPFAM" id="SSF53335">
    <property type="entry name" value="S-adenosyl-L-methionine-dependent methyltransferases"/>
    <property type="match status" value="1"/>
</dbReference>
<evidence type="ECO:0000313" key="2">
    <source>
        <dbReference type="Proteomes" id="UP000018731"/>
    </source>
</evidence>
<evidence type="ECO:0000313" key="1">
    <source>
        <dbReference type="EMBL" id="ETD22782.1"/>
    </source>
</evidence>
<accession>V8C6S9</accession>
<name>V8C6S9_9HELI</name>
<gene>
    <name evidence="1" type="ORF">HMPREF2086_01581</name>
</gene>
<proteinExistence type="predicted"/>
<dbReference type="STRING" id="1357400.HMPREF2086_01581"/>